<keyword evidence="1" id="KW-0808">Transferase</keyword>
<dbReference type="HOGENOM" id="CLU_1293308_0_0_6"/>
<dbReference type="GO" id="GO:0008168">
    <property type="term" value="F:methyltransferase activity"/>
    <property type="evidence" value="ECO:0007669"/>
    <property type="project" value="UniProtKB-KW"/>
</dbReference>
<evidence type="ECO:0000313" key="1">
    <source>
        <dbReference type="EMBL" id="EAR26328.1"/>
    </source>
</evidence>
<reference evidence="1 2" key="1">
    <citation type="submission" date="2006-02" db="EMBL/GenBank/DDBJ databases">
        <authorList>
            <person name="Moran M.A."/>
            <person name="Kjelleberg S."/>
            <person name="Egan S."/>
            <person name="Saunders N."/>
            <person name="Thomas T."/>
            <person name="Ferriera S."/>
            <person name="Johnson J."/>
            <person name="Kravitz S."/>
            <person name="Halpern A."/>
            <person name="Remington K."/>
            <person name="Beeson K."/>
            <person name="Tran B."/>
            <person name="Rogers Y.-H."/>
            <person name="Friedman R."/>
            <person name="Venter J.C."/>
        </authorList>
    </citation>
    <scope>NUCLEOTIDE SEQUENCE [LARGE SCALE GENOMIC DNA]</scope>
    <source>
        <strain evidence="1 2">D2</strain>
    </source>
</reference>
<keyword evidence="2" id="KW-1185">Reference proteome</keyword>
<protein>
    <submittedName>
        <fullName evidence="1">Probable methyltransferase</fullName>
    </submittedName>
</protein>
<feature type="non-terminal residue" evidence="1">
    <location>
        <position position="185"/>
    </location>
</feature>
<dbReference type="OrthoDB" id="240750at2"/>
<dbReference type="SUPFAM" id="SSF53335">
    <property type="entry name" value="S-adenosyl-L-methionine-dependent methyltransferases"/>
    <property type="match status" value="1"/>
</dbReference>
<dbReference type="EMBL" id="AAOH01000029">
    <property type="protein sequence ID" value="EAR26328.1"/>
    <property type="molecule type" value="Genomic_DNA"/>
</dbReference>
<name>A4CG12_9GAMM</name>
<organism evidence="1 2">
    <name type="scientific">Pseudoalteromonas tunicata D2</name>
    <dbReference type="NCBI Taxonomy" id="87626"/>
    <lineage>
        <taxon>Bacteria</taxon>
        <taxon>Pseudomonadati</taxon>
        <taxon>Pseudomonadota</taxon>
        <taxon>Gammaproteobacteria</taxon>
        <taxon>Alteromonadales</taxon>
        <taxon>Pseudoalteromonadaceae</taxon>
        <taxon>Pseudoalteromonas</taxon>
    </lineage>
</organism>
<evidence type="ECO:0000313" key="2">
    <source>
        <dbReference type="Proteomes" id="UP000006201"/>
    </source>
</evidence>
<sequence>MKYKKYFRKTSLKQKGVGDFFLKEVAEKNPKVFLEVGVFHGVTARNVCELLYKMHGQDFKYVGLDLFAETLENQNEVIPNTKFSNPVKNFYFNYIKKQNPYSLEAVNDLLKKFKDNISLIKGNSNTILKKIDMSKIDYVFLDGGHDYQTVKNDLNCCREVIINGGTVLCDDYDLSYAPGVKKAID</sequence>
<dbReference type="GO" id="GO:0032259">
    <property type="term" value="P:methylation"/>
    <property type="evidence" value="ECO:0007669"/>
    <property type="project" value="UniProtKB-KW"/>
</dbReference>
<dbReference type="eggNOG" id="ENOG5033S91">
    <property type="taxonomic scope" value="Bacteria"/>
</dbReference>
<proteinExistence type="predicted"/>
<accession>A4CG12</accession>
<comment type="caution">
    <text evidence="1">The sequence shown here is derived from an EMBL/GenBank/DDBJ whole genome shotgun (WGS) entry which is preliminary data.</text>
</comment>
<dbReference type="Pfam" id="PF13578">
    <property type="entry name" value="Methyltransf_24"/>
    <property type="match status" value="1"/>
</dbReference>
<dbReference type="RefSeq" id="WP_009839413.1">
    <property type="nucleotide sequence ID" value="NZ_AAOH01000029.1"/>
</dbReference>
<dbReference type="Proteomes" id="UP000006201">
    <property type="component" value="Unassembled WGS sequence"/>
</dbReference>
<dbReference type="AlphaFoldDB" id="A4CG12"/>
<dbReference type="Gene3D" id="3.40.50.150">
    <property type="entry name" value="Vaccinia Virus protein VP39"/>
    <property type="match status" value="1"/>
</dbReference>
<gene>
    <name evidence="1" type="ORF">PTD2_22745</name>
</gene>
<keyword evidence="1" id="KW-0489">Methyltransferase</keyword>
<dbReference type="InterPro" id="IPR029063">
    <property type="entry name" value="SAM-dependent_MTases_sf"/>
</dbReference>